<dbReference type="Pfam" id="PF01522">
    <property type="entry name" value="Polysacc_deac_1"/>
    <property type="match status" value="1"/>
</dbReference>
<keyword evidence="2" id="KW-0732">Signal</keyword>
<evidence type="ECO:0000256" key="2">
    <source>
        <dbReference type="ARBA" id="ARBA00022729"/>
    </source>
</evidence>
<evidence type="ECO:0000313" key="5">
    <source>
        <dbReference type="Proteomes" id="UP000177135"/>
    </source>
</evidence>
<dbReference type="Gene3D" id="3.20.20.370">
    <property type="entry name" value="Glycoside hydrolase/deacetylase"/>
    <property type="match status" value="1"/>
</dbReference>
<dbReference type="GO" id="GO:0005576">
    <property type="term" value="C:extracellular region"/>
    <property type="evidence" value="ECO:0007669"/>
    <property type="project" value="UniProtKB-SubCell"/>
</dbReference>
<dbReference type="InterPro" id="IPR011330">
    <property type="entry name" value="Glyco_hydro/deAcase_b/a-brl"/>
</dbReference>
<evidence type="ECO:0000259" key="3">
    <source>
        <dbReference type="PROSITE" id="PS51677"/>
    </source>
</evidence>
<accession>A0A1F5N370</accession>
<dbReference type="PROSITE" id="PS51677">
    <property type="entry name" value="NODB"/>
    <property type="match status" value="1"/>
</dbReference>
<evidence type="ECO:0000313" key="4">
    <source>
        <dbReference type="EMBL" id="OGE72075.1"/>
    </source>
</evidence>
<dbReference type="InterPro" id="IPR051398">
    <property type="entry name" value="Polysacch_Deacetylase"/>
</dbReference>
<dbReference type="SUPFAM" id="SSF88713">
    <property type="entry name" value="Glycoside hydrolase/deacetylase"/>
    <property type="match status" value="1"/>
</dbReference>
<evidence type="ECO:0000256" key="1">
    <source>
        <dbReference type="ARBA" id="ARBA00004613"/>
    </source>
</evidence>
<protein>
    <recommendedName>
        <fullName evidence="3">NodB homology domain-containing protein</fullName>
    </recommendedName>
</protein>
<dbReference type="GO" id="GO:0016810">
    <property type="term" value="F:hydrolase activity, acting on carbon-nitrogen (but not peptide) bonds"/>
    <property type="evidence" value="ECO:0007669"/>
    <property type="project" value="InterPro"/>
</dbReference>
<feature type="domain" description="NodB homology" evidence="3">
    <location>
        <begin position="128"/>
        <end position="285"/>
    </location>
</feature>
<comment type="subcellular location">
    <subcellularLocation>
        <location evidence="1">Secreted</location>
    </subcellularLocation>
</comment>
<dbReference type="InterPro" id="IPR002509">
    <property type="entry name" value="NODB_dom"/>
</dbReference>
<dbReference type="AlphaFoldDB" id="A0A1F5N370"/>
<dbReference type="PANTHER" id="PTHR34216:SF3">
    <property type="entry name" value="POLY-BETA-1,6-N-ACETYL-D-GLUCOSAMINE N-DEACETYLASE"/>
    <property type="match status" value="1"/>
</dbReference>
<dbReference type="CDD" id="cd10918">
    <property type="entry name" value="CE4_NodB_like_5s_6s"/>
    <property type="match status" value="1"/>
</dbReference>
<gene>
    <name evidence="4" type="ORF">A2617_02845</name>
</gene>
<name>A0A1F5N370_9BACT</name>
<reference evidence="4 5" key="1">
    <citation type="journal article" date="2016" name="Nat. Commun.">
        <title>Thousands of microbial genomes shed light on interconnected biogeochemical processes in an aquifer system.</title>
        <authorList>
            <person name="Anantharaman K."/>
            <person name="Brown C.T."/>
            <person name="Hug L.A."/>
            <person name="Sharon I."/>
            <person name="Castelle C.J."/>
            <person name="Probst A.J."/>
            <person name="Thomas B.C."/>
            <person name="Singh A."/>
            <person name="Wilkins M.J."/>
            <person name="Karaoz U."/>
            <person name="Brodie E.L."/>
            <person name="Williams K.H."/>
            <person name="Hubbard S.S."/>
            <person name="Banfield J.F."/>
        </authorList>
    </citation>
    <scope>NUCLEOTIDE SEQUENCE [LARGE SCALE GENOMIC DNA]</scope>
</reference>
<dbReference type="Proteomes" id="UP000177135">
    <property type="component" value="Unassembled WGS sequence"/>
</dbReference>
<dbReference type="PANTHER" id="PTHR34216">
    <property type="match status" value="1"/>
</dbReference>
<sequence>MGKKKIQFPAIALFFVLLLLIIALITQTFSFSPSKSMPPAKIKPTSMPNIPIPAYAPQIFGKQVRVPILLYHYIGNNPDPKDSARDNISMGPDKFNEQMKYLSDNGYNTISLDTLYPTLSGTSTFPSKPVILTFDDGYMDFYYNAYPILKQYNLRATVFIPTALMNQGYYLTWDQIREMSVSGLITFGAHSVHHSNLPTLTADALKLELNGSKKVLQEILGIPVNFMAYPYGTVNSFVIKEVKTAGYLGAVGTWQSKIQSEGTMFNMPRLKVGGGMDLNQFIDLL</sequence>
<proteinExistence type="predicted"/>
<organism evidence="4 5">
    <name type="scientific">Candidatus Daviesbacteria bacterium RIFOXYD1_FULL_41_10</name>
    <dbReference type="NCBI Taxonomy" id="1797801"/>
    <lineage>
        <taxon>Bacteria</taxon>
        <taxon>Candidatus Daviesiibacteriota</taxon>
    </lineage>
</organism>
<dbReference type="EMBL" id="MFEC01000002">
    <property type="protein sequence ID" value="OGE72075.1"/>
    <property type="molecule type" value="Genomic_DNA"/>
</dbReference>
<comment type="caution">
    <text evidence="4">The sequence shown here is derived from an EMBL/GenBank/DDBJ whole genome shotgun (WGS) entry which is preliminary data.</text>
</comment>
<dbReference type="GO" id="GO:0005975">
    <property type="term" value="P:carbohydrate metabolic process"/>
    <property type="evidence" value="ECO:0007669"/>
    <property type="project" value="InterPro"/>
</dbReference>